<keyword evidence="1" id="KW-0805">Transcription regulation</keyword>
<dbReference type="SUPFAM" id="SSF51182">
    <property type="entry name" value="RmlC-like cupins"/>
    <property type="match status" value="1"/>
</dbReference>
<dbReference type="PROSITE" id="PS01124">
    <property type="entry name" value="HTH_ARAC_FAMILY_2"/>
    <property type="match status" value="1"/>
</dbReference>
<dbReference type="AlphaFoldDB" id="A0A127QDG5"/>
<dbReference type="InterPro" id="IPR050204">
    <property type="entry name" value="AraC_XylS_family_regulators"/>
</dbReference>
<gene>
    <name evidence="5" type="ORF">CAter282_0051</name>
</gene>
<feature type="domain" description="HTH araC/xylS-type" evidence="4">
    <location>
        <begin position="122"/>
        <end position="222"/>
    </location>
</feature>
<name>A0A127QDG5_9BURK</name>
<dbReference type="InterPro" id="IPR014710">
    <property type="entry name" value="RmlC-like_jellyroll"/>
</dbReference>
<reference evidence="5 6" key="1">
    <citation type="submission" date="2015-11" db="EMBL/GenBank/DDBJ databases">
        <title>Exploring the genomic traits of fungus-feeding bacterial genus Collimonas.</title>
        <authorList>
            <person name="Song C."/>
            <person name="Schmidt R."/>
            <person name="de Jager V."/>
            <person name="Krzyzanowska D."/>
            <person name="Jongedijk E."/>
            <person name="Cankar K."/>
            <person name="Beekwilder J."/>
            <person name="van Veen A."/>
            <person name="de Boer W."/>
            <person name="van Veen J.A."/>
            <person name="Garbeva P."/>
        </authorList>
    </citation>
    <scope>NUCLEOTIDE SEQUENCE [LARGE SCALE GENOMIC DNA]</scope>
    <source>
        <strain evidence="5 6">Ter282</strain>
    </source>
</reference>
<dbReference type="Proteomes" id="UP000071778">
    <property type="component" value="Chromosome"/>
</dbReference>
<accession>A0A127QDG5</accession>
<evidence type="ECO:0000259" key="4">
    <source>
        <dbReference type="PROSITE" id="PS01124"/>
    </source>
</evidence>
<dbReference type="InterPro" id="IPR011051">
    <property type="entry name" value="RmlC_Cupin_sf"/>
</dbReference>
<dbReference type="GO" id="GO:0043565">
    <property type="term" value="F:sequence-specific DNA binding"/>
    <property type="evidence" value="ECO:0007669"/>
    <property type="project" value="InterPro"/>
</dbReference>
<dbReference type="SUPFAM" id="SSF46689">
    <property type="entry name" value="Homeodomain-like"/>
    <property type="match status" value="1"/>
</dbReference>
<keyword evidence="2" id="KW-0238">DNA-binding</keyword>
<protein>
    <submittedName>
        <fullName evidence="5">Helix-turn-helix domain protein</fullName>
    </submittedName>
</protein>
<dbReference type="Gene3D" id="2.60.120.10">
    <property type="entry name" value="Jelly Rolls"/>
    <property type="match status" value="1"/>
</dbReference>
<dbReference type="SMART" id="SM00342">
    <property type="entry name" value="HTH_ARAC"/>
    <property type="match status" value="1"/>
</dbReference>
<evidence type="ECO:0000256" key="1">
    <source>
        <dbReference type="ARBA" id="ARBA00023015"/>
    </source>
</evidence>
<sequence length="234" mass="25488">MSGFHSTPCSAMAPGVTIPRHVHAQAYATIVLDGGYQEAGDGGRWDVRSGDVLLHAPFSAHWDRVTLRGARVLNLPLPVPIQFSACGQVDDLDLVIRLIMRDQAEAATALMQNWRQTQNALNDAPDLMAHAMSDADPFGVQNWASANGVSRATAFRWFRSAYGVEPTRYRVEARARAAWQMIISSKASLAEVAAVTGYADQAHMGRDVKAFTGRSPGVWRSGGGLQHSFKTEMH</sequence>
<dbReference type="OrthoDB" id="9809338at2"/>
<dbReference type="EMBL" id="CP013235">
    <property type="protein sequence ID" value="AMP07875.1"/>
    <property type="molecule type" value="Genomic_DNA"/>
</dbReference>
<evidence type="ECO:0000313" key="6">
    <source>
        <dbReference type="Proteomes" id="UP000071778"/>
    </source>
</evidence>
<proteinExistence type="predicted"/>
<evidence type="ECO:0000256" key="3">
    <source>
        <dbReference type="ARBA" id="ARBA00023163"/>
    </source>
</evidence>
<dbReference type="Pfam" id="PF12833">
    <property type="entry name" value="HTH_18"/>
    <property type="match status" value="1"/>
</dbReference>
<keyword evidence="3" id="KW-0804">Transcription</keyword>
<evidence type="ECO:0000313" key="5">
    <source>
        <dbReference type="EMBL" id="AMP07875.1"/>
    </source>
</evidence>
<evidence type="ECO:0000256" key="2">
    <source>
        <dbReference type="ARBA" id="ARBA00023125"/>
    </source>
</evidence>
<dbReference type="PANTHER" id="PTHR46796">
    <property type="entry name" value="HTH-TYPE TRANSCRIPTIONAL ACTIVATOR RHAS-RELATED"/>
    <property type="match status" value="1"/>
</dbReference>
<dbReference type="InterPro" id="IPR009057">
    <property type="entry name" value="Homeodomain-like_sf"/>
</dbReference>
<dbReference type="GO" id="GO:0003700">
    <property type="term" value="F:DNA-binding transcription factor activity"/>
    <property type="evidence" value="ECO:0007669"/>
    <property type="project" value="InterPro"/>
</dbReference>
<dbReference type="Gene3D" id="1.10.10.60">
    <property type="entry name" value="Homeodomain-like"/>
    <property type="match status" value="1"/>
</dbReference>
<dbReference type="PATRIC" id="fig|279058.17.peg.54"/>
<dbReference type="InterPro" id="IPR018060">
    <property type="entry name" value="HTH_AraC"/>
</dbReference>
<organism evidence="5 6">
    <name type="scientific">Collimonas arenae</name>
    <dbReference type="NCBI Taxonomy" id="279058"/>
    <lineage>
        <taxon>Bacteria</taxon>
        <taxon>Pseudomonadati</taxon>
        <taxon>Pseudomonadota</taxon>
        <taxon>Betaproteobacteria</taxon>
        <taxon>Burkholderiales</taxon>
        <taxon>Oxalobacteraceae</taxon>
        <taxon>Collimonas</taxon>
    </lineage>
</organism>
<keyword evidence="6" id="KW-1185">Reference proteome</keyword>
<dbReference type="RefSeq" id="WP_061531816.1">
    <property type="nucleotide sequence ID" value="NZ_CP013233.1"/>
</dbReference>